<dbReference type="Pfam" id="PF02843">
    <property type="entry name" value="GARS_C"/>
    <property type="match status" value="1"/>
</dbReference>
<evidence type="ECO:0000256" key="5">
    <source>
        <dbReference type="ARBA" id="ARBA00022598"/>
    </source>
</evidence>
<dbReference type="PANTHER" id="PTHR43472:SF1">
    <property type="entry name" value="PHOSPHORIBOSYLAMINE--GLYCINE LIGASE, CHLOROPLASTIC"/>
    <property type="match status" value="1"/>
</dbReference>
<comment type="pathway">
    <text evidence="3 12">Purine metabolism; IMP biosynthesis via de novo pathway; N(1)-(5-phospho-D-ribosyl)glycinamide from 5-phospho-alpha-D-ribose 1-diphosphate: step 2/2.</text>
</comment>
<keyword evidence="5 12" id="KW-0436">Ligase</keyword>
<comment type="catalytic activity">
    <reaction evidence="12">
        <text>5-phospho-beta-D-ribosylamine + glycine + ATP = N(1)-(5-phospho-beta-D-ribosyl)glycinamide + ADP + phosphate + H(+)</text>
        <dbReference type="Rhea" id="RHEA:17453"/>
        <dbReference type="ChEBI" id="CHEBI:15378"/>
        <dbReference type="ChEBI" id="CHEBI:30616"/>
        <dbReference type="ChEBI" id="CHEBI:43474"/>
        <dbReference type="ChEBI" id="CHEBI:57305"/>
        <dbReference type="ChEBI" id="CHEBI:58681"/>
        <dbReference type="ChEBI" id="CHEBI:143788"/>
        <dbReference type="ChEBI" id="CHEBI:456216"/>
        <dbReference type="EC" id="6.3.4.13"/>
    </reaction>
</comment>
<evidence type="ECO:0000313" key="16">
    <source>
        <dbReference type="Proteomes" id="UP000266975"/>
    </source>
</evidence>
<dbReference type="SUPFAM" id="SSF51246">
    <property type="entry name" value="Rudiment single hybrid motif"/>
    <property type="match status" value="1"/>
</dbReference>
<dbReference type="PANTHER" id="PTHR43472">
    <property type="entry name" value="PHOSPHORIBOSYLAMINE--GLYCINE LIGASE"/>
    <property type="match status" value="1"/>
</dbReference>
<dbReference type="SUPFAM" id="SSF56059">
    <property type="entry name" value="Glutathione synthetase ATP-binding domain-like"/>
    <property type="match status" value="1"/>
</dbReference>
<dbReference type="PROSITE" id="PS00184">
    <property type="entry name" value="GARS"/>
    <property type="match status" value="1"/>
</dbReference>
<dbReference type="GO" id="GO:0004637">
    <property type="term" value="F:phosphoribosylamine-glycine ligase activity"/>
    <property type="evidence" value="ECO:0007669"/>
    <property type="project" value="UniProtKB-UniRule"/>
</dbReference>
<dbReference type="InterPro" id="IPR020559">
    <property type="entry name" value="PRibGlycinamide_synth_CS"/>
</dbReference>
<dbReference type="Gene3D" id="3.30.1490.20">
    <property type="entry name" value="ATP-grasp fold, A domain"/>
    <property type="match status" value="1"/>
</dbReference>
<dbReference type="InterPro" id="IPR037123">
    <property type="entry name" value="PRibGlycinamide_synth_C_sf"/>
</dbReference>
<dbReference type="AlphaFoldDB" id="A0A3M8KBC5"/>
<comment type="cofactor">
    <cofactor evidence="1">
        <name>Mn(2+)</name>
        <dbReference type="ChEBI" id="CHEBI:29035"/>
    </cofactor>
</comment>
<keyword evidence="8 13" id="KW-0067">ATP-binding</keyword>
<dbReference type="InterPro" id="IPR016185">
    <property type="entry name" value="PreATP-grasp_dom_sf"/>
</dbReference>
<dbReference type="InterPro" id="IPR020560">
    <property type="entry name" value="PRibGlycinamide_synth_C-dom"/>
</dbReference>
<dbReference type="OrthoDB" id="9807240at2"/>
<gene>
    <name evidence="12" type="primary">purD</name>
    <name evidence="15" type="ORF">C5L39_00245</name>
</gene>
<dbReference type="GO" id="GO:0005524">
    <property type="term" value="F:ATP binding"/>
    <property type="evidence" value="ECO:0007669"/>
    <property type="project" value="UniProtKB-UniRule"/>
</dbReference>
<evidence type="ECO:0000256" key="1">
    <source>
        <dbReference type="ARBA" id="ARBA00001936"/>
    </source>
</evidence>
<dbReference type="GO" id="GO:0009113">
    <property type="term" value="P:purine nucleobase biosynthetic process"/>
    <property type="evidence" value="ECO:0007669"/>
    <property type="project" value="InterPro"/>
</dbReference>
<name>A0A3M8KBC5_9CORY</name>
<evidence type="ECO:0000259" key="14">
    <source>
        <dbReference type="PROSITE" id="PS50975"/>
    </source>
</evidence>
<evidence type="ECO:0000256" key="2">
    <source>
        <dbReference type="ARBA" id="ARBA00001946"/>
    </source>
</evidence>
<evidence type="ECO:0000256" key="7">
    <source>
        <dbReference type="ARBA" id="ARBA00022755"/>
    </source>
</evidence>
<comment type="cofactor">
    <cofactor evidence="2">
        <name>Mg(2+)</name>
        <dbReference type="ChEBI" id="CHEBI:18420"/>
    </cofactor>
</comment>
<evidence type="ECO:0000256" key="8">
    <source>
        <dbReference type="ARBA" id="ARBA00022840"/>
    </source>
</evidence>
<accession>A0A3M8KBC5</accession>
<dbReference type="InterPro" id="IPR013815">
    <property type="entry name" value="ATP_grasp_subdomain_1"/>
</dbReference>
<protein>
    <recommendedName>
        <fullName evidence="4 12">Phosphoribosylamine--glycine ligase</fullName>
        <ecNumber evidence="4 12">6.3.4.13</ecNumber>
    </recommendedName>
    <alternativeName>
        <fullName evidence="12">GARS</fullName>
    </alternativeName>
    <alternativeName>
        <fullName evidence="10 12">Glycinamide ribonucleotide synthetase</fullName>
    </alternativeName>
    <alternativeName>
        <fullName evidence="11 12">Phosphoribosylglycinamide synthetase</fullName>
    </alternativeName>
</protein>
<dbReference type="InterPro" id="IPR011761">
    <property type="entry name" value="ATP-grasp"/>
</dbReference>
<organism evidence="15 16">
    <name type="scientific">Corynebacterium alimapuense</name>
    <dbReference type="NCBI Taxonomy" id="1576874"/>
    <lineage>
        <taxon>Bacteria</taxon>
        <taxon>Bacillati</taxon>
        <taxon>Actinomycetota</taxon>
        <taxon>Actinomycetes</taxon>
        <taxon>Mycobacteriales</taxon>
        <taxon>Corynebacteriaceae</taxon>
        <taxon>Corynebacterium</taxon>
    </lineage>
</organism>
<dbReference type="InterPro" id="IPR020562">
    <property type="entry name" value="PRibGlycinamide_synth_N"/>
</dbReference>
<comment type="similarity">
    <text evidence="9 12">Belongs to the GARS family.</text>
</comment>
<dbReference type="PROSITE" id="PS50975">
    <property type="entry name" value="ATP_GRASP"/>
    <property type="match status" value="1"/>
</dbReference>
<sequence>MRILVIGSGGREHALLKGLAADPATTELHVVPGNAGMSGLAIVHKDAGAVDDPTAMVALAKQVSADLVVIGPEIPLVAGVADALREAGMRVFGPNRDAAQIEGSKKFAKEVMAAAGVETARAEQLLPESSDSEIDAALERFGPIWVVKDDGLAGGKGVVVTEDRAAAREHVEAVHALGNPVLLESFLDGPEVSLFCLVDGETVVPLLPAQDHKRAFNNDEGPNTGGMGAYTPLPWLPSEGVQQIVDEVCVPVAAEMVRRGTPYSGLLYAGLAWGANGPSVVEFNARFGDPETQAVLALLKTPLATVLDSVASGTLAEQPPLEWSDAYALTVVLAAADYPASPRKGDVITGQVLEDTARVLHAGTAHNEAGELVSAGGRVLNILGVGETLEAARDDAYSTIEEITLAGSFYRTDIALPAVEGKITL</sequence>
<dbReference type="Pfam" id="PF01071">
    <property type="entry name" value="GARS_A"/>
    <property type="match status" value="1"/>
</dbReference>
<dbReference type="InterPro" id="IPR011054">
    <property type="entry name" value="Rudment_hybrid_motif"/>
</dbReference>
<feature type="domain" description="ATP-grasp" evidence="14">
    <location>
        <begin position="109"/>
        <end position="312"/>
    </location>
</feature>
<evidence type="ECO:0000256" key="12">
    <source>
        <dbReference type="HAMAP-Rule" id="MF_00138"/>
    </source>
</evidence>
<dbReference type="InterPro" id="IPR020561">
    <property type="entry name" value="PRibGlycinamid_synth_ATP-grasp"/>
</dbReference>
<dbReference type="RefSeq" id="WP_123046889.1">
    <property type="nucleotide sequence ID" value="NZ_PTJO01000001.1"/>
</dbReference>
<dbReference type="GO" id="GO:0006189">
    <property type="term" value="P:'de novo' IMP biosynthetic process"/>
    <property type="evidence" value="ECO:0007669"/>
    <property type="project" value="UniProtKB-UniRule"/>
</dbReference>
<dbReference type="SMART" id="SM01209">
    <property type="entry name" value="GARS_A"/>
    <property type="match status" value="1"/>
</dbReference>
<evidence type="ECO:0000256" key="9">
    <source>
        <dbReference type="ARBA" id="ARBA00038345"/>
    </source>
</evidence>
<dbReference type="EMBL" id="PTJO01000001">
    <property type="protein sequence ID" value="RNE49844.1"/>
    <property type="molecule type" value="Genomic_DNA"/>
</dbReference>
<dbReference type="NCBIfam" id="TIGR00877">
    <property type="entry name" value="purD"/>
    <property type="match status" value="1"/>
</dbReference>
<dbReference type="Gene3D" id="3.40.50.20">
    <property type="match status" value="1"/>
</dbReference>
<dbReference type="Proteomes" id="UP000266975">
    <property type="component" value="Unassembled WGS sequence"/>
</dbReference>
<dbReference type="HAMAP" id="MF_00138">
    <property type="entry name" value="GARS"/>
    <property type="match status" value="1"/>
</dbReference>
<evidence type="ECO:0000256" key="11">
    <source>
        <dbReference type="ARBA" id="ARBA00042864"/>
    </source>
</evidence>
<reference evidence="15 16" key="1">
    <citation type="submission" date="2018-02" db="EMBL/GenBank/DDBJ databases">
        <title>Corynebacterium alimpuense sp. nov., a marine obligate actinomycete isolated from sediments of Valparaiso bay, Chile.</title>
        <authorList>
            <person name="Claverias F."/>
            <person name="Gonzales-Siles L."/>
            <person name="Salva-Serra F."/>
            <person name="Inganaes E."/>
            <person name="Molin K."/>
            <person name="Cumsille A."/>
            <person name="Undabarrena A."/>
            <person name="Couve E."/>
            <person name="Moore E.R.B."/>
            <person name="Gomila M."/>
            <person name="Camara B."/>
        </authorList>
    </citation>
    <scope>NUCLEOTIDE SEQUENCE [LARGE SCALE GENOMIC DNA]</scope>
    <source>
        <strain evidence="15 16">CCUG 69366</strain>
    </source>
</reference>
<keyword evidence="16" id="KW-1185">Reference proteome</keyword>
<dbReference type="Gene3D" id="3.90.600.10">
    <property type="entry name" value="Phosphoribosylglycinamide synthetase, C-terminal domain"/>
    <property type="match status" value="1"/>
</dbReference>
<dbReference type="Pfam" id="PF02844">
    <property type="entry name" value="GARS_N"/>
    <property type="match status" value="1"/>
</dbReference>
<dbReference type="Gene3D" id="3.30.470.20">
    <property type="entry name" value="ATP-grasp fold, B domain"/>
    <property type="match status" value="1"/>
</dbReference>
<dbReference type="UniPathway" id="UPA00074">
    <property type="reaction ID" value="UER00125"/>
</dbReference>
<comment type="caution">
    <text evidence="15">The sequence shown here is derived from an EMBL/GenBank/DDBJ whole genome shotgun (WGS) entry which is preliminary data.</text>
</comment>
<keyword evidence="6 13" id="KW-0547">Nucleotide-binding</keyword>
<evidence type="ECO:0000256" key="6">
    <source>
        <dbReference type="ARBA" id="ARBA00022741"/>
    </source>
</evidence>
<dbReference type="EC" id="6.3.4.13" evidence="4 12"/>
<evidence type="ECO:0000256" key="10">
    <source>
        <dbReference type="ARBA" id="ARBA00042242"/>
    </source>
</evidence>
<evidence type="ECO:0000313" key="15">
    <source>
        <dbReference type="EMBL" id="RNE49844.1"/>
    </source>
</evidence>
<proteinExistence type="inferred from homology"/>
<dbReference type="InterPro" id="IPR000115">
    <property type="entry name" value="PRibGlycinamide_synth"/>
</dbReference>
<dbReference type="SUPFAM" id="SSF52440">
    <property type="entry name" value="PreATP-grasp domain"/>
    <property type="match status" value="1"/>
</dbReference>
<dbReference type="GO" id="GO:0046872">
    <property type="term" value="F:metal ion binding"/>
    <property type="evidence" value="ECO:0007669"/>
    <property type="project" value="InterPro"/>
</dbReference>
<evidence type="ECO:0000256" key="4">
    <source>
        <dbReference type="ARBA" id="ARBA00013255"/>
    </source>
</evidence>
<evidence type="ECO:0000256" key="3">
    <source>
        <dbReference type="ARBA" id="ARBA00005174"/>
    </source>
</evidence>
<keyword evidence="7 12" id="KW-0658">Purine biosynthesis</keyword>
<evidence type="ECO:0000256" key="13">
    <source>
        <dbReference type="PROSITE-ProRule" id="PRU00409"/>
    </source>
</evidence>
<dbReference type="SMART" id="SM01210">
    <property type="entry name" value="GARS_C"/>
    <property type="match status" value="1"/>
</dbReference>